<evidence type="ECO:0000259" key="11">
    <source>
        <dbReference type="PROSITE" id="PS51779"/>
    </source>
</evidence>
<keyword evidence="4" id="KW-1134">Transmembrane beta strand</keyword>
<feature type="domain" description="POTRA" evidence="11">
    <location>
        <begin position="58"/>
        <end position="137"/>
    </location>
</feature>
<dbReference type="GO" id="GO:0098046">
    <property type="term" value="C:type V protein secretion system complex"/>
    <property type="evidence" value="ECO:0007669"/>
    <property type="project" value="TreeGrafter"/>
</dbReference>
<comment type="subcellular location">
    <subcellularLocation>
        <location evidence="1">Cell outer membrane</location>
    </subcellularLocation>
</comment>
<dbReference type="AlphaFoldDB" id="A0A1T5KC42"/>
<evidence type="ECO:0000256" key="1">
    <source>
        <dbReference type="ARBA" id="ARBA00004442"/>
    </source>
</evidence>
<dbReference type="FunFam" id="2.40.160.50:FF:000009">
    <property type="entry name" value="Putative hemolysin activator protein"/>
    <property type="match status" value="1"/>
</dbReference>
<evidence type="ECO:0000256" key="3">
    <source>
        <dbReference type="ARBA" id="ARBA00022448"/>
    </source>
</evidence>
<dbReference type="InterPro" id="IPR027282">
    <property type="entry name" value="TPS"/>
</dbReference>
<dbReference type="InterPro" id="IPR013686">
    <property type="entry name" value="Polypept-transport_assoc_ShlB"/>
</dbReference>
<evidence type="ECO:0000256" key="4">
    <source>
        <dbReference type="ARBA" id="ARBA00022452"/>
    </source>
</evidence>
<dbReference type="Gene3D" id="3.10.20.310">
    <property type="entry name" value="membrane protein fhac"/>
    <property type="match status" value="1"/>
</dbReference>
<dbReference type="InterPro" id="IPR034746">
    <property type="entry name" value="POTRA"/>
</dbReference>
<dbReference type="InterPro" id="IPR005565">
    <property type="entry name" value="Hemolysn_activator_HlyB_C"/>
</dbReference>
<protein>
    <submittedName>
        <fullName evidence="12">Hemolysin activation/secretion protein</fullName>
    </submittedName>
</protein>
<reference evidence="12 13" key="1">
    <citation type="submission" date="2017-02" db="EMBL/GenBank/DDBJ databases">
        <authorList>
            <person name="Peterson S.W."/>
        </authorList>
    </citation>
    <scope>NUCLEOTIDE SEQUENCE [LARGE SCALE GENOMIC DNA]</scope>
    <source>
        <strain evidence="12 13">P15</strain>
    </source>
</reference>
<keyword evidence="8" id="KW-0472">Membrane</keyword>
<evidence type="ECO:0000256" key="8">
    <source>
        <dbReference type="ARBA" id="ARBA00023136"/>
    </source>
</evidence>
<keyword evidence="7" id="KW-0406">Ion transport</keyword>
<comment type="similarity">
    <text evidence="2">Belongs to the TPS (TC 1.B.20) family.</text>
</comment>
<dbReference type="GO" id="GO:0009279">
    <property type="term" value="C:cell outer membrane"/>
    <property type="evidence" value="ECO:0007669"/>
    <property type="project" value="UniProtKB-SubCell"/>
</dbReference>
<dbReference type="Gene3D" id="2.40.160.50">
    <property type="entry name" value="membrane protein fhac: a member of the omp85/tpsb transporter family"/>
    <property type="match status" value="1"/>
</dbReference>
<evidence type="ECO:0000256" key="9">
    <source>
        <dbReference type="ARBA" id="ARBA00023237"/>
    </source>
</evidence>
<evidence type="ECO:0000256" key="10">
    <source>
        <dbReference type="SAM" id="MobiDB-lite"/>
    </source>
</evidence>
<keyword evidence="6" id="KW-0653">Protein transport</keyword>
<gene>
    <name evidence="12" type="ORF">SAMN06296058_1575</name>
</gene>
<dbReference type="Pfam" id="PF17287">
    <property type="entry name" value="POTRA_3"/>
    <property type="match status" value="1"/>
</dbReference>
<feature type="region of interest" description="Disordered" evidence="10">
    <location>
        <begin position="25"/>
        <end position="49"/>
    </location>
</feature>
<dbReference type="PIRSF" id="PIRSF029745">
    <property type="entry name" value="FhaC"/>
    <property type="match status" value="1"/>
</dbReference>
<evidence type="ECO:0000313" key="12">
    <source>
        <dbReference type="EMBL" id="SKC61312.1"/>
    </source>
</evidence>
<sequence length="549" mass="59843">MATLSLAMAQVGPDAQELLRQQERERALREQQKQSPDVRLESPTSAFESLPAGRSPCFRIDAIRLEGEDADHFRWALESADPKRDPATGRCLGTQGINVVMKRVQNAIIARGYVTTRVLAAPQDLTGGALTLNVIPGRIRAIRFADGTAPNATLWNAVPVSSGDLLNLRDVEMALEVFKRVPTAQADIQIVPADGPEAQPGQSDLVIAWSQSRKIRANVSLDDSGSEASGKLQAGATLSVDNALQAHDLFYLNVGHDAFSGSGKGTESWAAHYDLPVGYWLIGANASAYDYHQTVAGHSQNYVYSGNSQNADVRLSRLLYRNATRKFGAYVRAWARESKTYIDDTEIEVQRRRTGGWEAGLTWKQFLGKATLDANTAFRRGTGAFDALPAPEERFDEGTSRMKVITADAQLTAPFQIGKQVLRYTGNWRAQWNRTPLVAQDRFAIGGRYTVRGYDGEVSLTGERGWLLRNDIGLPLGGGQEMYVAADYGHVGGPATAWQLGVHLAGMALGLRGGWKGGYWDCFVGAPIDKPKGFPTAYTTTGFSLGWSF</sequence>
<dbReference type="Pfam" id="PF03865">
    <property type="entry name" value="ShlB"/>
    <property type="match status" value="1"/>
</dbReference>
<feature type="compositionally biased region" description="Basic and acidic residues" evidence="10">
    <location>
        <begin position="25"/>
        <end position="40"/>
    </location>
</feature>
<dbReference type="OrthoDB" id="290122at2"/>
<keyword evidence="9" id="KW-0998">Cell outer membrane</keyword>
<dbReference type="STRING" id="428993.SAMN06296058_1575"/>
<dbReference type="PANTHER" id="PTHR34597">
    <property type="entry name" value="SLR1661 PROTEIN"/>
    <property type="match status" value="1"/>
</dbReference>
<keyword evidence="3" id="KW-0813">Transport</keyword>
<name>A0A1T5KC42_9GAMM</name>
<dbReference type="PANTHER" id="PTHR34597:SF3">
    <property type="entry name" value="OUTER MEMBRANE TRANSPORTER CDIB"/>
    <property type="match status" value="1"/>
</dbReference>
<evidence type="ECO:0000256" key="7">
    <source>
        <dbReference type="ARBA" id="ARBA00023065"/>
    </source>
</evidence>
<dbReference type="Pfam" id="PF08479">
    <property type="entry name" value="POTRA_2"/>
    <property type="match status" value="1"/>
</dbReference>
<evidence type="ECO:0000313" key="13">
    <source>
        <dbReference type="Proteomes" id="UP000190341"/>
    </source>
</evidence>
<proteinExistence type="inferred from homology"/>
<evidence type="ECO:0000256" key="2">
    <source>
        <dbReference type="ARBA" id="ARBA00009055"/>
    </source>
</evidence>
<dbReference type="GO" id="GO:0046819">
    <property type="term" value="P:protein secretion by the type V secretion system"/>
    <property type="evidence" value="ECO:0007669"/>
    <property type="project" value="TreeGrafter"/>
</dbReference>
<dbReference type="InterPro" id="IPR051544">
    <property type="entry name" value="TPS_OM_transporter"/>
</dbReference>
<dbReference type="InterPro" id="IPR035251">
    <property type="entry name" value="ShlB_POTRA"/>
</dbReference>
<evidence type="ECO:0000256" key="6">
    <source>
        <dbReference type="ARBA" id="ARBA00022927"/>
    </source>
</evidence>
<dbReference type="GO" id="GO:0006811">
    <property type="term" value="P:monoatomic ion transport"/>
    <property type="evidence" value="ECO:0007669"/>
    <property type="project" value="UniProtKB-KW"/>
</dbReference>
<keyword evidence="13" id="KW-1185">Reference proteome</keyword>
<accession>A0A1T5KC42</accession>
<dbReference type="Proteomes" id="UP000190341">
    <property type="component" value="Unassembled WGS sequence"/>
</dbReference>
<dbReference type="RefSeq" id="WP_079723866.1">
    <property type="nucleotide sequence ID" value="NZ_BMCL01000002.1"/>
</dbReference>
<evidence type="ECO:0000256" key="5">
    <source>
        <dbReference type="ARBA" id="ARBA00022692"/>
    </source>
</evidence>
<keyword evidence="5" id="KW-0812">Transmembrane</keyword>
<dbReference type="GO" id="GO:0008320">
    <property type="term" value="F:protein transmembrane transporter activity"/>
    <property type="evidence" value="ECO:0007669"/>
    <property type="project" value="TreeGrafter"/>
</dbReference>
<dbReference type="EMBL" id="FUZV01000001">
    <property type="protein sequence ID" value="SKC61312.1"/>
    <property type="molecule type" value="Genomic_DNA"/>
</dbReference>
<dbReference type="PROSITE" id="PS51779">
    <property type="entry name" value="POTRA"/>
    <property type="match status" value="1"/>
</dbReference>
<organism evidence="12 13">
    <name type="scientific">Pseudoxanthomonas indica</name>
    <dbReference type="NCBI Taxonomy" id="428993"/>
    <lineage>
        <taxon>Bacteria</taxon>
        <taxon>Pseudomonadati</taxon>
        <taxon>Pseudomonadota</taxon>
        <taxon>Gammaproteobacteria</taxon>
        <taxon>Lysobacterales</taxon>
        <taxon>Lysobacteraceae</taxon>
        <taxon>Pseudoxanthomonas</taxon>
    </lineage>
</organism>